<dbReference type="AlphaFoldDB" id="A0A9Q1BRQ2"/>
<feature type="chain" id="PRO_5040324501" evidence="2">
    <location>
        <begin position="16"/>
        <end position="478"/>
    </location>
</feature>
<protein>
    <submittedName>
        <fullName evidence="3">Uncharacterized protein</fullName>
    </submittedName>
</protein>
<evidence type="ECO:0000256" key="1">
    <source>
        <dbReference type="SAM" id="MobiDB-lite"/>
    </source>
</evidence>
<gene>
    <name evidence="3" type="ORF">HOLleu_24642</name>
</gene>
<reference evidence="3" key="1">
    <citation type="submission" date="2021-10" db="EMBL/GenBank/DDBJ databases">
        <title>Tropical sea cucumber genome reveals ecological adaptation and Cuvierian tubules defense mechanism.</title>
        <authorList>
            <person name="Chen T."/>
        </authorList>
    </citation>
    <scope>NUCLEOTIDE SEQUENCE</scope>
    <source>
        <strain evidence="3">Nanhai2018</strain>
        <tissue evidence="3">Muscle</tissue>
    </source>
</reference>
<proteinExistence type="predicted"/>
<sequence length="478" mass="53357">MILLIIAITFSVASRRQRKSKSQNCTYPINAEHCKTSESVIKEDLQTCYWTTKEKSSTCDLNEGMGTNIQEGEYCEIPETRHEKQTCLDEATLDTERSEVYCVHSVEGNARLSVATANRHSSCVDTVSSCDNMASEQPCNFKDAWGEGDDDIPTTNNDDKLKGIKYEERIYECIPETSGINKSVGFKTEKITLLENQDGSNRSARATWYCRQIDGSEKTRDKNLKTASLPPSIRTVLGMNDTLGITRPVSKHDYKCMQELDNNSEVDVNCKEVIPAPDHYIDMTRSIAKESSDFQVESYTYMGRAKYTRVKTPRQRRGFYESSMGKAFGTVTKCNDELCKCDEENPRLEDSSENIKEIVGTFNTGVDDVSFNRLEDSNESIKENDGNFSTGFDDVSFMTLPRTSLMGIGNSTLMTKTLVGHESIPNSRVKERCEEYASGSSGPCIHENCLQSMGNSSGEPTGEEGIVGDDYGYYSAPT</sequence>
<keyword evidence="4" id="KW-1185">Reference proteome</keyword>
<dbReference type="Proteomes" id="UP001152320">
    <property type="component" value="Chromosome 12"/>
</dbReference>
<evidence type="ECO:0000256" key="2">
    <source>
        <dbReference type="SAM" id="SignalP"/>
    </source>
</evidence>
<feature type="region of interest" description="Disordered" evidence="1">
    <location>
        <begin position="455"/>
        <end position="478"/>
    </location>
</feature>
<name>A0A9Q1BRQ2_HOLLE</name>
<comment type="caution">
    <text evidence="3">The sequence shown here is derived from an EMBL/GenBank/DDBJ whole genome shotgun (WGS) entry which is preliminary data.</text>
</comment>
<accession>A0A9Q1BRQ2</accession>
<evidence type="ECO:0000313" key="3">
    <source>
        <dbReference type="EMBL" id="KAJ8031449.1"/>
    </source>
</evidence>
<evidence type="ECO:0000313" key="4">
    <source>
        <dbReference type="Proteomes" id="UP001152320"/>
    </source>
</evidence>
<dbReference type="EMBL" id="JAIZAY010000012">
    <property type="protein sequence ID" value="KAJ8031449.1"/>
    <property type="molecule type" value="Genomic_DNA"/>
</dbReference>
<organism evidence="3 4">
    <name type="scientific">Holothuria leucospilota</name>
    <name type="common">Black long sea cucumber</name>
    <name type="synonym">Mertensiothuria leucospilota</name>
    <dbReference type="NCBI Taxonomy" id="206669"/>
    <lineage>
        <taxon>Eukaryota</taxon>
        <taxon>Metazoa</taxon>
        <taxon>Echinodermata</taxon>
        <taxon>Eleutherozoa</taxon>
        <taxon>Echinozoa</taxon>
        <taxon>Holothuroidea</taxon>
        <taxon>Aspidochirotacea</taxon>
        <taxon>Aspidochirotida</taxon>
        <taxon>Holothuriidae</taxon>
        <taxon>Holothuria</taxon>
    </lineage>
</organism>
<feature type="signal peptide" evidence="2">
    <location>
        <begin position="1"/>
        <end position="15"/>
    </location>
</feature>
<keyword evidence="2" id="KW-0732">Signal</keyword>